<feature type="domain" description="Solute-binding protein family 3/N-terminal" evidence="3">
    <location>
        <begin position="53"/>
        <end position="279"/>
    </location>
</feature>
<evidence type="ECO:0000259" key="3">
    <source>
        <dbReference type="SMART" id="SM00062"/>
    </source>
</evidence>
<dbReference type="Proteomes" id="UP001501004">
    <property type="component" value="Unassembled WGS sequence"/>
</dbReference>
<dbReference type="PANTHER" id="PTHR35936:SF17">
    <property type="entry name" value="ARGININE-BINDING EXTRACELLULAR PROTEIN ARTP"/>
    <property type="match status" value="1"/>
</dbReference>
<protein>
    <submittedName>
        <fullName evidence="4">ABC transporter substrate-binding protein</fullName>
    </submittedName>
</protein>
<gene>
    <name evidence="4" type="ORF">GCM10022239_14370</name>
</gene>
<dbReference type="PANTHER" id="PTHR35936">
    <property type="entry name" value="MEMBRANE-BOUND LYTIC MUREIN TRANSGLYCOSYLASE F"/>
    <property type="match status" value="1"/>
</dbReference>
<evidence type="ECO:0000313" key="4">
    <source>
        <dbReference type="EMBL" id="GAA3739871.1"/>
    </source>
</evidence>
<evidence type="ECO:0000256" key="1">
    <source>
        <dbReference type="ARBA" id="ARBA00022729"/>
    </source>
</evidence>
<keyword evidence="5" id="KW-1185">Reference proteome</keyword>
<dbReference type="RefSeq" id="WP_344755201.1">
    <property type="nucleotide sequence ID" value="NZ_BAABAE010000003.1"/>
</dbReference>
<comment type="caution">
    <text evidence="4">The sequence shown here is derived from an EMBL/GenBank/DDBJ whole genome shotgun (WGS) entry which is preliminary data.</text>
</comment>
<reference evidence="5" key="1">
    <citation type="journal article" date="2019" name="Int. J. Syst. Evol. Microbiol.">
        <title>The Global Catalogue of Microorganisms (GCM) 10K type strain sequencing project: providing services to taxonomists for standard genome sequencing and annotation.</title>
        <authorList>
            <consortium name="The Broad Institute Genomics Platform"/>
            <consortium name="The Broad Institute Genome Sequencing Center for Infectious Disease"/>
            <person name="Wu L."/>
            <person name="Ma J."/>
        </authorList>
    </citation>
    <scope>NUCLEOTIDE SEQUENCE [LARGE SCALE GENOMIC DNA]</scope>
    <source>
        <strain evidence="5">JCM 16949</strain>
    </source>
</reference>
<dbReference type="Gene3D" id="3.40.190.10">
    <property type="entry name" value="Periplasmic binding protein-like II"/>
    <property type="match status" value="2"/>
</dbReference>
<dbReference type="CDD" id="cd01004">
    <property type="entry name" value="PBP2_MidA_like"/>
    <property type="match status" value="1"/>
</dbReference>
<accession>A0ABP7FMY0</accession>
<dbReference type="SMART" id="SM00062">
    <property type="entry name" value="PBPb"/>
    <property type="match status" value="1"/>
</dbReference>
<name>A0ABP7FMY0_9MICO</name>
<sequence length="292" mass="30470">MKVYGKVTTIAASVVVVGAALSGCATDDGAVAPKPDDDAVIAEIADMVPKEFTDLVYVLDATYPPLSYQDASGKMTGVEFDLGMEAFSRAGITADVQPSGFDAIIPGIQAGKYDVSAFNDNAERQKIFDFVDLFQSGSSIIVSHDNPKSLTINTLCGHKVAVQLGSQQETTVAPSLNEACQAAGEDAFEVITYNSGNEAVLAVISKRADAVLTETISAGYAVTENPDDLAITDDEPLDPHPVALGMMKDTGLAEALQAALQSMMDDGTYARILADWGMGSLSIDSATINAGT</sequence>
<proteinExistence type="predicted"/>
<evidence type="ECO:0000313" key="5">
    <source>
        <dbReference type="Proteomes" id="UP001501004"/>
    </source>
</evidence>
<keyword evidence="1 2" id="KW-0732">Signal</keyword>
<organism evidence="4 5">
    <name type="scientific">Leifsonella bigeumensis</name>
    <dbReference type="NCBI Taxonomy" id="433643"/>
    <lineage>
        <taxon>Bacteria</taxon>
        <taxon>Bacillati</taxon>
        <taxon>Actinomycetota</taxon>
        <taxon>Actinomycetes</taxon>
        <taxon>Micrococcales</taxon>
        <taxon>Microbacteriaceae</taxon>
        <taxon>Leifsonella</taxon>
    </lineage>
</organism>
<dbReference type="EMBL" id="BAABAE010000003">
    <property type="protein sequence ID" value="GAA3739871.1"/>
    <property type="molecule type" value="Genomic_DNA"/>
</dbReference>
<dbReference type="Pfam" id="PF00497">
    <property type="entry name" value="SBP_bac_3"/>
    <property type="match status" value="1"/>
</dbReference>
<dbReference type="PROSITE" id="PS51257">
    <property type="entry name" value="PROKAR_LIPOPROTEIN"/>
    <property type="match status" value="1"/>
</dbReference>
<feature type="signal peptide" evidence="2">
    <location>
        <begin position="1"/>
        <end position="25"/>
    </location>
</feature>
<dbReference type="SUPFAM" id="SSF53850">
    <property type="entry name" value="Periplasmic binding protein-like II"/>
    <property type="match status" value="1"/>
</dbReference>
<evidence type="ECO:0000256" key="2">
    <source>
        <dbReference type="SAM" id="SignalP"/>
    </source>
</evidence>
<dbReference type="InterPro" id="IPR001638">
    <property type="entry name" value="Solute-binding_3/MltF_N"/>
</dbReference>
<feature type="chain" id="PRO_5046806996" evidence="2">
    <location>
        <begin position="26"/>
        <end position="292"/>
    </location>
</feature>